<keyword evidence="2" id="KW-1133">Transmembrane helix</keyword>
<feature type="compositionally biased region" description="Basic and acidic residues" evidence="1">
    <location>
        <begin position="65"/>
        <end position="79"/>
    </location>
</feature>
<organism evidence="3 4">
    <name type="scientific">Seminavis robusta</name>
    <dbReference type="NCBI Taxonomy" id="568900"/>
    <lineage>
        <taxon>Eukaryota</taxon>
        <taxon>Sar</taxon>
        <taxon>Stramenopiles</taxon>
        <taxon>Ochrophyta</taxon>
        <taxon>Bacillariophyta</taxon>
        <taxon>Bacillariophyceae</taxon>
        <taxon>Bacillariophycidae</taxon>
        <taxon>Naviculales</taxon>
        <taxon>Naviculaceae</taxon>
        <taxon>Seminavis</taxon>
    </lineage>
</organism>
<dbReference type="AlphaFoldDB" id="A0A9N8DEM5"/>
<keyword evidence="4" id="KW-1185">Reference proteome</keyword>
<dbReference type="Proteomes" id="UP001153069">
    <property type="component" value="Unassembled WGS sequence"/>
</dbReference>
<sequence length="141" mass="15512">MVNNSNPGGNIFLTTENLAFAMPLLLLCGSYAYFKYLPLEYSLPGVGIVGAILFFQAQTQARKNEKLSNLDEATIRDIVGEEEEEDIAKGKPPAKGKSKAQKERKNKKNGKQSGQDDNDDDDGDDDLQAFAKGSRGKQKKR</sequence>
<feature type="compositionally biased region" description="Acidic residues" evidence="1">
    <location>
        <begin position="116"/>
        <end position="127"/>
    </location>
</feature>
<gene>
    <name evidence="3" type="ORF">SEMRO_58_G033600.1</name>
</gene>
<keyword evidence="2" id="KW-0812">Transmembrane</keyword>
<evidence type="ECO:0000313" key="3">
    <source>
        <dbReference type="EMBL" id="CAB9499306.1"/>
    </source>
</evidence>
<keyword evidence="2" id="KW-0472">Membrane</keyword>
<feature type="compositionally biased region" description="Basic residues" evidence="1">
    <location>
        <begin position="92"/>
        <end position="110"/>
    </location>
</feature>
<dbReference type="EMBL" id="CAICTM010000057">
    <property type="protein sequence ID" value="CAB9499306.1"/>
    <property type="molecule type" value="Genomic_DNA"/>
</dbReference>
<proteinExistence type="predicted"/>
<evidence type="ECO:0000256" key="1">
    <source>
        <dbReference type="SAM" id="MobiDB-lite"/>
    </source>
</evidence>
<name>A0A9N8DEM5_9STRA</name>
<dbReference type="OrthoDB" id="48217at2759"/>
<reference evidence="3" key="1">
    <citation type="submission" date="2020-06" db="EMBL/GenBank/DDBJ databases">
        <authorList>
            <consortium name="Plant Systems Biology data submission"/>
        </authorList>
    </citation>
    <scope>NUCLEOTIDE SEQUENCE</scope>
    <source>
        <strain evidence="3">D6</strain>
    </source>
</reference>
<protein>
    <submittedName>
        <fullName evidence="3">Uncharacterized protein</fullName>
    </submittedName>
</protein>
<comment type="caution">
    <text evidence="3">The sequence shown here is derived from an EMBL/GenBank/DDBJ whole genome shotgun (WGS) entry which is preliminary data.</text>
</comment>
<evidence type="ECO:0000313" key="4">
    <source>
        <dbReference type="Proteomes" id="UP001153069"/>
    </source>
</evidence>
<feature type="transmembrane region" description="Helical" evidence="2">
    <location>
        <begin position="39"/>
        <end position="57"/>
    </location>
</feature>
<accession>A0A9N8DEM5</accession>
<evidence type="ECO:0000256" key="2">
    <source>
        <dbReference type="SAM" id="Phobius"/>
    </source>
</evidence>
<feature type="transmembrane region" description="Helical" evidence="2">
    <location>
        <begin position="12"/>
        <end position="33"/>
    </location>
</feature>
<feature type="region of interest" description="Disordered" evidence="1">
    <location>
        <begin position="65"/>
        <end position="141"/>
    </location>
</feature>